<comment type="caution">
    <text evidence="1">The sequence shown here is derived from an EMBL/GenBank/DDBJ whole genome shotgun (WGS) entry which is preliminary data.</text>
</comment>
<evidence type="ECO:0000313" key="1">
    <source>
        <dbReference type="EMBL" id="KAK8773404.1"/>
    </source>
</evidence>
<organism evidence="1 2">
    <name type="scientific">Amblyomma americanum</name>
    <name type="common">Lone star tick</name>
    <dbReference type="NCBI Taxonomy" id="6943"/>
    <lineage>
        <taxon>Eukaryota</taxon>
        <taxon>Metazoa</taxon>
        <taxon>Ecdysozoa</taxon>
        <taxon>Arthropoda</taxon>
        <taxon>Chelicerata</taxon>
        <taxon>Arachnida</taxon>
        <taxon>Acari</taxon>
        <taxon>Parasitiformes</taxon>
        <taxon>Ixodida</taxon>
        <taxon>Ixodoidea</taxon>
        <taxon>Ixodidae</taxon>
        <taxon>Amblyomminae</taxon>
        <taxon>Amblyomma</taxon>
    </lineage>
</organism>
<sequence>MVVKENVKKIQVVHHPRAQGEICGRQKKYGLRKTRTEARRAGHARSARKHPGHCLPCCTQPDCWPWLPSLSSC</sequence>
<keyword evidence="2" id="KW-1185">Reference proteome</keyword>
<protein>
    <submittedName>
        <fullName evidence="1">Uncharacterized protein</fullName>
    </submittedName>
</protein>
<dbReference type="EMBL" id="JARKHS020016955">
    <property type="protein sequence ID" value="KAK8773404.1"/>
    <property type="molecule type" value="Genomic_DNA"/>
</dbReference>
<proteinExistence type="predicted"/>
<accession>A0AAQ4EFG0</accession>
<name>A0AAQ4EFG0_AMBAM</name>
<dbReference type="Proteomes" id="UP001321473">
    <property type="component" value="Unassembled WGS sequence"/>
</dbReference>
<gene>
    <name evidence="1" type="ORF">V5799_012061</name>
</gene>
<dbReference type="AlphaFoldDB" id="A0AAQ4EFG0"/>
<evidence type="ECO:0000313" key="2">
    <source>
        <dbReference type="Proteomes" id="UP001321473"/>
    </source>
</evidence>
<reference evidence="1 2" key="1">
    <citation type="journal article" date="2023" name="Arcadia Sci">
        <title>De novo assembly of a long-read Amblyomma americanum tick genome.</title>
        <authorList>
            <person name="Chou S."/>
            <person name="Poskanzer K.E."/>
            <person name="Rollins M."/>
            <person name="Thuy-Boun P.S."/>
        </authorList>
    </citation>
    <scope>NUCLEOTIDE SEQUENCE [LARGE SCALE GENOMIC DNA]</scope>
    <source>
        <strain evidence="1">F_SG_1</strain>
        <tissue evidence="1">Salivary glands</tissue>
    </source>
</reference>